<organism evidence="2 3">
    <name type="scientific">Branchiostoma floridae</name>
    <name type="common">Florida lancelet</name>
    <name type="synonym">Amphioxus</name>
    <dbReference type="NCBI Taxonomy" id="7739"/>
    <lineage>
        <taxon>Eukaryota</taxon>
        <taxon>Metazoa</taxon>
        <taxon>Chordata</taxon>
        <taxon>Cephalochordata</taxon>
        <taxon>Leptocardii</taxon>
        <taxon>Amphioxiformes</taxon>
        <taxon>Branchiostomatidae</taxon>
        <taxon>Branchiostoma</taxon>
    </lineage>
</organism>
<dbReference type="Pfam" id="PF05721">
    <property type="entry name" value="PhyH"/>
    <property type="match status" value="1"/>
</dbReference>
<dbReference type="OMA" id="KANAFGR"/>
<dbReference type="GeneID" id="118403219"/>
<proteinExistence type="predicted"/>
<dbReference type="OrthoDB" id="445007at2759"/>
<dbReference type="KEGG" id="bfo:118403219"/>
<dbReference type="PANTHER" id="PTHR20883:SF51">
    <property type="entry name" value="PHYTANOYL-COA HYDROXYLASE"/>
    <property type="match status" value="1"/>
</dbReference>
<evidence type="ECO:0000313" key="2">
    <source>
        <dbReference type="Proteomes" id="UP000001554"/>
    </source>
</evidence>
<comment type="cofactor">
    <cofactor evidence="1">
        <name>Fe cation</name>
        <dbReference type="ChEBI" id="CHEBI:24875"/>
    </cofactor>
</comment>
<dbReference type="Proteomes" id="UP000001554">
    <property type="component" value="Chromosome 16"/>
</dbReference>
<dbReference type="Gene3D" id="2.60.120.620">
    <property type="entry name" value="q2cbj1_9rhob like domain"/>
    <property type="match status" value="1"/>
</dbReference>
<dbReference type="AlphaFoldDB" id="A0A9J7KGI5"/>
<dbReference type="InterPro" id="IPR008775">
    <property type="entry name" value="Phytyl_CoA_dOase-like"/>
</dbReference>
<dbReference type="SUPFAM" id="SSF51197">
    <property type="entry name" value="Clavaminate synthase-like"/>
    <property type="match status" value="1"/>
</dbReference>
<gene>
    <name evidence="3" type="primary">LOC118403219</name>
</gene>
<sequence>MQTSKVALAKSSNKEYLTNQAAKNMTESIYTFTEDFDVTPSVQADFDKNGYIIVRSLFDSEEVTLLKDALESDEGIIRYAFGRDDGEGGKIRMVLWNQPGNDITGVMARCEKVAGTMEKLLGGEVYHYHAKLIMKDARTGGAFVWHQDYGYWYENGCIFPDMGTVSIALDKATQENGCLKVIPGSHRIGRIDHVLVGHQMGADVERVTEIQKFLPLVHVELEPGDALFFHCNLLHCSEQNHSDKRRWAFLVAYNRASNNPVIEHHHSRYVPMAKVPNSAIKMCTTTTDLTGKDFSDPATEDIKKVTEKTQR</sequence>
<accession>A0A9J7KGI5</accession>
<dbReference type="RefSeq" id="XP_035657712.1">
    <property type="nucleotide sequence ID" value="XM_035801819.1"/>
</dbReference>
<name>A0A9J7KGI5_BRAFL</name>
<dbReference type="PANTHER" id="PTHR20883">
    <property type="entry name" value="PHYTANOYL-COA DIOXYGENASE DOMAIN CONTAINING 1"/>
    <property type="match status" value="1"/>
</dbReference>
<keyword evidence="2" id="KW-1185">Reference proteome</keyword>
<reference evidence="3" key="2">
    <citation type="submission" date="2025-08" db="UniProtKB">
        <authorList>
            <consortium name="RefSeq"/>
        </authorList>
    </citation>
    <scope>IDENTIFICATION</scope>
    <source>
        <strain evidence="3">S238N-H82</strain>
        <tissue evidence="3">Testes</tissue>
    </source>
</reference>
<evidence type="ECO:0000313" key="3">
    <source>
        <dbReference type="RefSeq" id="XP_035657712.1"/>
    </source>
</evidence>
<evidence type="ECO:0000256" key="1">
    <source>
        <dbReference type="ARBA" id="ARBA00001962"/>
    </source>
</evidence>
<reference evidence="2" key="1">
    <citation type="journal article" date="2020" name="Nat. Ecol. Evol.">
        <title>Deeply conserved synteny resolves early events in vertebrate evolution.</title>
        <authorList>
            <person name="Simakov O."/>
            <person name="Marletaz F."/>
            <person name="Yue J.X."/>
            <person name="O'Connell B."/>
            <person name="Jenkins J."/>
            <person name="Brandt A."/>
            <person name="Calef R."/>
            <person name="Tung C.H."/>
            <person name="Huang T.K."/>
            <person name="Schmutz J."/>
            <person name="Satoh N."/>
            <person name="Yu J.K."/>
            <person name="Putnam N.H."/>
            <person name="Green R.E."/>
            <person name="Rokhsar D.S."/>
        </authorList>
    </citation>
    <scope>NUCLEOTIDE SEQUENCE [LARGE SCALE GENOMIC DNA]</scope>
    <source>
        <strain evidence="2">S238N-H82</strain>
    </source>
</reference>
<protein>
    <submittedName>
        <fullName evidence="3">L-proline trans-4-hydroxylase-like</fullName>
    </submittedName>
</protein>